<sequence length="284" mass="32415">MWYLDREYSKHMTGQKDLLSNYTEKFYGNAKRCSVRTEDGKELLVGTRKSNLYTINLSIVQTDNQLVKGLPELKYEKEHLCATCEKGKMKRAAHKPKPEQSTSSPLELLHMDLCGPMRTQSISVKKYVLVIVDDYSRYTWVKFLRSKDETPEVIISFLKTTQVNLQKPVKLLRTDTDTKCFVLNDRENLNKFGPKADEDIFIGYSQSSTAYQVYLKKSKTVKESVNVTFDEEVASEQSSSEPVLTGVLASRQISLKPVSNETNSDNASTSTSHLSELDLLFEFF</sequence>
<comment type="caution">
    <text evidence="1">The sequence shown here is derived from an EMBL/GenBank/DDBJ whole genome shotgun (WGS) entry which is preliminary data.</text>
</comment>
<gene>
    <name evidence="1" type="ORF">L6452_32629</name>
</gene>
<organism evidence="1 2">
    <name type="scientific">Arctium lappa</name>
    <name type="common">Greater burdock</name>
    <name type="synonym">Lappa major</name>
    <dbReference type="NCBI Taxonomy" id="4217"/>
    <lineage>
        <taxon>Eukaryota</taxon>
        <taxon>Viridiplantae</taxon>
        <taxon>Streptophyta</taxon>
        <taxon>Embryophyta</taxon>
        <taxon>Tracheophyta</taxon>
        <taxon>Spermatophyta</taxon>
        <taxon>Magnoliopsida</taxon>
        <taxon>eudicotyledons</taxon>
        <taxon>Gunneridae</taxon>
        <taxon>Pentapetalae</taxon>
        <taxon>asterids</taxon>
        <taxon>campanulids</taxon>
        <taxon>Asterales</taxon>
        <taxon>Asteraceae</taxon>
        <taxon>Carduoideae</taxon>
        <taxon>Cardueae</taxon>
        <taxon>Arctiinae</taxon>
        <taxon>Arctium</taxon>
    </lineage>
</organism>
<dbReference type="Proteomes" id="UP001055879">
    <property type="component" value="Linkage Group LG11"/>
</dbReference>
<protein>
    <submittedName>
        <fullName evidence="1">Uncharacterized protein</fullName>
    </submittedName>
</protein>
<evidence type="ECO:0000313" key="2">
    <source>
        <dbReference type="Proteomes" id="UP001055879"/>
    </source>
</evidence>
<reference evidence="1 2" key="2">
    <citation type="journal article" date="2022" name="Mol. Ecol. Resour.">
        <title>The genomes of chicory, endive, great burdock and yacon provide insights into Asteraceae paleo-polyploidization history and plant inulin production.</title>
        <authorList>
            <person name="Fan W."/>
            <person name="Wang S."/>
            <person name="Wang H."/>
            <person name="Wang A."/>
            <person name="Jiang F."/>
            <person name="Liu H."/>
            <person name="Zhao H."/>
            <person name="Xu D."/>
            <person name="Zhang Y."/>
        </authorList>
    </citation>
    <scope>NUCLEOTIDE SEQUENCE [LARGE SCALE GENOMIC DNA]</scope>
    <source>
        <strain evidence="2">cv. Niubang</strain>
    </source>
</reference>
<reference evidence="2" key="1">
    <citation type="journal article" date="2022" name="Mol. Ecol. Resour.">
        <title>The genomes of chicory, endive, great burdock and yacon provide insights into Asteraceae palaeo-polyploidization history and plant inulin production.</title>
        <authorList>
            <person name="Fan W."/>
            <person name="Wang S."/>
            <person name="Wang H."/>
            <person name="Wang A."/>
            <person name="Jiang F."/>
            <person name="Liu H."/>
            <person name="Zhao H."/>
            <person name="Xu D."/>
            <person name="Zhang Y."/>
        </authorList>
    </citation>
    <scope>NUCLEOTIDE SEQUENCE [LARGE SCALE GENOMIC DNA]</scope>
    <source>
        <strain evidence="2">cv. Niubang</strain>
    </source>
</reference>
<keyword evidence="2" id="KW-1185">Reference proteome</keyword>
<name>A0ACB8Z5S3_ARCLA</name>
<evidence type="ECO:0000313" key="1">
    <source>
        <dbReference type="EMBL" id="KAI3692806.1"/>
    </source>
</evidence>
<proteinExistence type="predicted"/>
<accession>A0ACB8Z5S3</accession>
<dbReference type="EMBL" id="CM042057">
    <property type="protein sequence ID" value="KAI3692806.1"/>
    <property type="molecule type" value="Genomic_DNA"/>
</dbReference>